<accession>A0A7R9V7L0</accession>
<feature type="region of interest" description="Disordered" evidence="2">
    <location>
        <begin position="358"/>
        <end position="379"/>
    </location>
</feature>
<feature type="region of interest" description="Disordered" evidence="2">
    <location>
        <begin position="483"/>
        <end position="515"/>
    </location>
</feature>
<dbReference type="EMBL" id="HBEC01011768">
    <property type="protein sequence ID" value="CAD8285362.1"/>
    <property type="molecule type" value="Transcribed_RNA"/>
</dbReference>
<reference evidence="3" key="1">
    <citation type="submission" date="2021-01" db="EMBL/GenBank/DDBJ databases">
        <authorList>
            <person name="Corre E."/>
            <person name="Pelletier E."/>
            <person name="Niang G."/>
            <person name="Scheremetjew M."/>
            <person name="Finn R."/>
            <person name="Kale V."/>
            <person name="Holt S."/>
            <person name="Cochrane G."/>
            <person name="Meng A."/>
            <person name="Brown T."/>
            <person name="Cohen L."/>
        </authorList>
    </citation>
    <scope>NUCLEOTIDE SEQUENCE</scope>
    <source>
        <strain evidence="3">CCMP219</strain>
    </source>
</reference>
<evidence type="ECO:0000313" key="3">
    <source>
        <dbReference type="EMBL" id="CAD8285362.1"/>
    </source>
</evidence>
<feature type="compositionally biased region" description="Polar residues" evidence="2">
    <location>
        <begin position="756"/>
        <end position="775"/>
    </location>
</feature>
<feature type="region of interest" description="Disordered" evidence="2">
    <location>
        <begin position="261"/>
        <end position="296"/>
    </location>
</feature>
<sequence>MKFKHEGAHEDTDPNTSEDEYYAPSHGKKHKNKAQRSSGGMKSDKGGGAGGSRARPTNNQLLYKAYFRWEHENLAIPDHSPLPIDTDACPSVTSCFLQVLQALHQAEDMRTVGKRRNILQILSTNTRRTKVVELSSGTHRVPEELKKHYLSDGQNGQYSTNLDRNRYGNDDNYLFTVIRYDLEFLGFCPCMVDVEIVDAKAGNAATVVQSGLDACTCNNRAEHVANAKTMGAARSVADAQITAPGSKAQASHAVAAAPTAATGAAAPAGPKSQATAGRKPGSRSGRGAESPMRSNSGVSGLFDALVMAATGEAEGAAAAGGGGDANATSAYGGRDVLAGPDDADLLAIEAGGFGAAATGSRFPKPGTAGPVRMRPPPQRSRSRLWSALSVGELDSLQNALEAYVKEEEIVSKPYSGLSDALIPPGAPGVEPMARARRRKPPRGNSSFLLRAADSAGGFSSLSQLGISLGFKETMDDNLAGVTVPREDFDEGNDKGEGGEDCDDVAQLSGRRNRPVPRQFSSVNIASRSSLQAPEVKKLTSEVEALKAENQQLRDALLKQPRSGGNDPTILFTLEQDLCEARSELAALMQRCQALEAKEQVANERARVAEERGTQLSMDLAKKSAEVNILMSKLVGGSSLAASLPGSSPAAMAIALQSQVGASNGKAAAASFDPNAFSVQMSMLRQQAAAGKEGPSGGSISAGAGAGSRAMATAGLDATGDAAAIRSGNINPNHQLETHAGSKRKSPEIGDGGEGNTMATKRQNGTIDSNQAQGSATAAPDAGDGTIGTT</sequence>
<feature type="region of interest" description="Disordered" evidence="2">
    <location>
        <begin position="724"/>
        <end position="789"/>
    </location>
</feature>
<feature type="compositionally biased region" description="Basic and acidic residues" evidence="2">
    <location>
        <begin position="1"/>
        <end position="12"/>
    </location>
</feature>
<gene>
    <name evidence="3" type="ORF">CEUR00632_LOCUS5400</name>
</gene>
<feature type="coiled-coil region" evidence="1">
    <location>
        <begin position="584"/>
        <end position="611"/>
    </location>
</feature>
<protein>
    <submittedName>
        <fullName evidence="3">Uncharacterized protein</fullName>
    </submittedName>
</protein>
<feature type="region of interest" description="Disordered" evidence="2">
    <location>
        <begin position="1"/>
        <end position="57"/>
    </location>
</feature>
<proteinExistence type="predicted"/>
<feature type="compositionally biased region" description="Low complexity" evidence="2">
    <location>
        <begin position="261"/>
        <end position="270"/>
    </location>
</feature>
<organism evidence="3">
    <name type="scientific">Chlamydomonas euryale</name>
    <dbReference type="NCBI Taxonomy" id="1486919"/>
    <lineage>
        <taxon>Eukaryota</taxon>
        <taxon>Viridiplantae</taxon>
        <taxon>Chlorophyta</taxon>
        <taxon>core chlorophytes</taxon>
        <taxon>Chlorophyceae</taxon>
        <taxon>CS clade</taxon>
        <taxon>Chlamydomonadales</taxon>
        <taxon>Chlamydomonadaceae</taxon>
        <taxon>Chlamydomonas</taxon>
    </lineage>
</organism>
<keyword evidence="1" id="KW-0175">Coiled coil</keyword>
<dbReference type="AlphaFoldDB" id="A0A7R9V7L0"/>
<evidence type="ECO:0000256" key="1">
    <source>
        <dbReference type="SAM" id="Coils"/>
    </source>
</evidence>
<evidence type="ECO:0000256" key="2">
    <source>
        <dbReference type="SAM" id="MobiDB-lite"/>
    </source>
</evidence>
<name>A0A7R9V7L0_9CHLO</name>